<evidence type="ECO:0000256" key="2">
    <source>
        <dbReference type="ARBA" id="ARBA00022475"/>
    </source>
</evidence>
<accession>A0A8E6B5Z4</accession>
<dbReference type="GO" id="GO:0005886">
    <property type="term" value="C:plasma membrane"/>
    <property type="evidence" value="ECO:0007669"/>
    <property type="project" value="UniProtKB-SubCell"/>
</dbReference>
<evidence type="ECO:0000256" key="1">
    <source>
        <dbReference type="ARBA" id="ARBA00004651"/>
    </source>
</evidence>
<dbReference type="PANTHER" id="PTHR40277:SF1">
    <property type="entry name" value="BLL5419 PROTEIN"/>
    <property type="match status" value="1"/>
</dbReference>
<keyword evidence="3 6" id="KW-0812">Transmembrane</keyword>
<keyword evidence="5 6" id="KW-0472">Membrane</keyword>
<dbReference type="EMBL" id="CP074694">
    <property type="protein sequence ID" value="QVL31982.1"/>
    <property type="molecule type" value="Genomic_DNA"/>
</dbReference>
<protein>
    <submittedName>
        <fullName evidence="7">Flippase-like domain-containing protein</fullName>
    </submittedName>
</protein>
<reference evidence="7" key="1">
    <citation type="submission" date="2021-05" db="EMBL/GenBank/DDBJ databases">
        <title>Complete genome sequence of the cellulolytic planctomycete Telmatocola sphagniphila SP2T and characterization of the first cellulase from planctomycetes.</title>
        <authorList>
            <person name="Rakitin A.L."/>
            <person name="Beletsky A.V."/>
            <person name="Naumoff D.G."/>
            <person name="Kulichevskaya I.S."/>
            <person name="Mardanov A.V."/>
            <person name="Ravin N.V."/>
            <person name="Dedysh S.N."/>
        </authorList>
    </citation>
    <scope>NUCLEOTIDE SEQUENCE</scope>
    <source>
        <strain evidence="7">SP2T</strain>
    </source>
</reference>
<feature type="transmembrane region" description="Helical" evidence="6">
    <location>
        <begin position="299"/>
        <end position="324"/>
    </location>
</feature>
<evidence type="ECO:0000256" key="5">
    <source>
        <dbReference type="ARBA" id="ARBA00023136"/>
    </source>
</evidence>
<organism evidence="7 8">
    <name type="scientific">Telmatocola sphagniphila</name>
    <dbReference type="NCBI Taxonomy" id="1123043"/>
    <lineage>
        <taxon>Bacteria</taxon>
        <taxon>Pseudomonadati</taxon>
        <taxon>Planctomycetota</taxon>
        <taxon>Planctomycetia</taxon>
        <taxon>Gemmatales</taxon>
        <taxon>Gemmataceae</taxon>
    </lineage>
</organism>
<dbReference type="PANTHER" id="PTHR40277">
    <property type="entry name" value="BLL5419 PROTEIN"/>
    <property type="match status" value="1"/>
</dbReference>
<evidence type="ECO:0000256" key="6">
    <source>
        <dbReference type="SAM" id="Phobius"/>
    </source>
</evidence>
<sequence length="345" mass="38086">MKVALGLALLGYVLWTNWNPKIGADGQEIPGLRNIFNNPINIQALVLVFILSISSLLLTLIRWYYLVRAIDIPFKLYDALRLGLVGYTFNTILPSSVGGDVIKGFAIYHQHPNRRAAAISTILVDRIVGLWAMFWIVAIVGGYFWIVGDPIVADNPSLQRLLQIPFGLILTSIVVWFLLGLISDSRAESLRKLLLRIPKLGKSLGEVWFAIRMYRKKPKAIFVALLMCFVSCSGWVLAYHCAALTFKVTPNTEDVGTVGEHLLICPTGMALEAFVPTPGGVGGGEAVFGELYKLIKKPVIIGVVMRFTVRVTNYAVGILGYFVYLRMRKTDVLPPDNTAAVTGSF</sequence>
<dbReference type="AlphaFoldDB" id="A0A8E6B5Z4"/>
<gene>
    <name evidence="7" type="ORF">KIH39_24630</name>
</gene>
<dbReference type="Pfam" id="PF03706">
    <property type="entry name" value="LPG_synthase_TM"/>
    <property type="match status" value="1"/>
</dbReference>
<evidence type="ECO:0000256" key="3">
    <source>
        <dbReference type="ARBA" id="ARBA00022692"/>
    </source>
</evidence>
<comment type="subcellular location">
    <subcellularLocation>
        <location evidence="1">Cell membrane</location>
        <topology evidence="1">Multi-pass membrane protein</topology>
    </subcellularLocation>
</comment>
<evidence type="ECO:0000313" key="7">
    <source>
        <dbReference type="EMBL" id="QVL31982.1"/>
    </source>
</evidence>
<evidence type="ECO:0000256" key="4">
    <source>
        <dbReference type="ARBA" id="ARBA00022989"/>
    </source>
</evidence>
<proteinExistence type="predicted"/>
<keyword evidence="2" id="KW-1003">Cell membrane</keyword>
<keyword evidence="4 6" id="KW-1133">Transmembrane helix</keyword>
<feature type="transmembrane region" description="Helical" evidence="6">
    <location>
        <begin position="42"/>
        <end position="65"/>
    </location>
</feature>
<feature type="transmembrane region" description="Helical" evidence="6">
    <location>
        <begin position="220"/>
        <end position="238"/>
    </location>
</feature>
<dbReference type="InterPro" id="IPR022791">
    <property type="entry name" value="L-PG_synthase/AglD"/>
</dbReference>
<evidence type="ECO:0000313" key="8">
    <source>
        <dbReference type="Proteomes" id="UP000676194"/>
    </source>
</evidence>
<dbReference type="KEGG" id="tsph:KIH39_24630"/>
<keyword evidence="8" id="KW-1185">Reference proteome</keyword>
<feature type="transmembrane region" description="Helical" evidence="6">
    <location>
        <begin position="161"/>
        <end position="182"/>
    </location>
</feature>
<dbReference type="Proteomes" id="UP000676194">
    <property type="component" value="Chromosome"/>
</dbReference>
<dbReference type="RefSeq" id="WP_213496509.1">
    <property type="nucleotide sequence ID" value="NZ_CP074694.1"/>
</dbReference>
<name>A0A8E6B5Z4_9BACT</name>
<feature type="transmembrane region" description="Helical" evidence="6">
    <location>
        <begin position="123"/>
        <end position="146"/>
    </location>
</feature>